<sequence length="301" mass="32433">MKFNFGRAGILGFGTLGLAGFVFEMLAVDYPKGDPAKARQAAVVWNRLADRIEQSPRRTFPAAEAVWRHNGGDGVNAYKRAVSADLYPADEGAGYAARLARRCRQNAAACLEFADVIDAARRTYETLALANLASFVYIATFPWQAGAAYQVTQFLMRRAQAGMLAKLLEHSIAKIVLSKLTEFSLGSAIFAVGDVSVMAGVKALRGEDVGSFQENATRALKEFAASVAFYGVFDAAAPLMKRVSANPDVQYFLSRMAGGSVGYGPTYDVLSGETGADLAPTWKETIGRTLVYFAMAHKPAR</sequence>
<dbReference type="Proteomes" id="UP000295258">
    <property type="component" value="Unassembled WGS sequence"/>
</dbReference>
<evidence type="ECO:0000259" key="1">
    <source>
        <dbReference type="Pfam" id="PF25547"/>
    </source>
</evidence>
<proteinExistence type="predicted"/>
<dbReference type="Pfam" id="PF25547">
    <property type="entry name" value="WXG100_2"/>
    <property type="match status" value="1"/>
</dbReference>
<dbReference type="AlphaFoldDB" id="A0A4R4VBH4"/>
<protein>
    <recommendedName>
        <fullName evidence="1">Outer membrane channel protein CpnT-like N-terminal domain-containing protein</fullName>
    </recommendedName>
</protein>
<accession>A0A4R4VBH4</accession>
<reference evidence="2 3" key="1">
    <citation type="submission" date="2019-03" db="EMBL/GenBank/DDBJ databases">
        <title>Draft genome sequences of novel Actinobacteria.</title>
        <authorList>
            <person name="Sahin N."/>
            <person name="Ay H."/>
            <person name="Saygin H."/>
        </authorList>
    </citation>
    <scope>NUCLEOTIDE SEQUENCE [LARGE SCALE GENOMIC DNA]</scope>
    <source>
        <strain evidence="2 3">KC310</strain>
    </source>
</reference>
<dbReference type="EMBL" id="SMKO01000086">
    <property type="protein sequence ID" value="TDD00857.1"/>
    <property type="molecule type" value="Genomic_DNA"/>
</dbReference>
<gene>
    <name evidence="2" type="ORF">E1292_27470</name>
</gene>
<dbReference type="RefSeq" id="WP_132598097.1">
    <property type="nucleotide sequence ID" value="NZ_SMKO01000086.1"/>
</dbReference>
<comment type="caution">
    <text evidence="2">The sequence shown here is derived from an EMBL/GenBank/DDBJ whole genome shotgun (WGS) entry which is preliminary data.</text>
</comment>
<keyword evidence="3" id="KW-1185">Reference proteome</keyword>
<evidence type="ECO:0000313" key="3">
    <source>
        <dbReference type="Proteomes" id="UP000295258"/>
    </source>
</evidence>
<organism evidence="2 3">
    <name type="scientific">Nonomuraea deserti</name>
    <dbReference type="NCBI Taxonomy" id="1848322"/>
    <lineage>
        <taxon>Bacteria</taxon>
        <taxon>Bacillati</taxon>
        <taxon>Actinomycetota</taxon>
        <taxon>Actinomycetes</taxon>
        <taxon>Streptosporangiales</taxon>
        <taxon>Streptosporangiaceae</taxon>
        <taxon>Nonomuraea</taxon>
    </lineage>
</organism>
<evidence type="ECO:0000313" key="2">
    <source>
        <dbReference type="EMBL" id="TDD00857.1"/>
    </source>
</evidence>
<name>A0A4R4VBH4_9ACTN</name>
<dbReference type="InterPro" id="IPR057746">
    <property type="entry name" value="CpnT-like_N"/>
</dbReference>
<feature type="domain" description="Outer membrane channel protein CpnT-like N-terminal" evidence="1">
    <location>
        <begin position="18"/>
        <end position="150"/>
    </location>
</feature>